<feature type="transmembrane region" description="Helical" evidence="1">
    <location>
        <begin position="109"/>
        <end position="133"/>
    </location>
</feature>
<keyword evidence="1" id="KW-0472">Membrane</keyword>
<feature type="transmembrane region" description="Helical" evidence="1">
    <location>
        <begin position="336"/>
        <end position="359"/>
    </location>
</feature>
<accession>A0A5J4W0B1</accession>
<feature type="transmembrane region" description="Helical" evidence="1">
    <location>
        <begin position="198"/>
        <end position="220"/>
    </location>
</feature>
<proteinExistence type="predicted"/>
<sequence length="595" mass="65515">MYGFGILAIFWMINAALLLIAGIEGVLYSASAGDHKWFKITLYINAAFSGLLLFGSILMMNPDGIFHVYQEVIEPEPDEEQEPIVDLNPLEILRNAKLSLFQGDVPTGAYYFCAVEIIVLFVITSIKIITHFAMDKNGVGPNSKIFLYLVLLFVFSSSILLIIIELIYFHGIIIFAASFTVLSLIFITPAISCMFQPVIMTVLCIISSIAGLVLTIVFGIAEENSDTQSVSIGAGIVVVVIGYVIILFSLILGVKLPCKYAKYSEKNSNNNCFTGNIQDCSIQIARCTKSIFKGCLTCCSCCLQCVPQSASGAVDYTDSCIPYVKSLFTTLDRFHLLYLIFSLIQFVLGIHCVIMPMGFYMPKWGFGLLSAFWFVNGVYLLAAGVEGVVYALCIKGKWYKIMLTISCAFVGTYLFWSILMLKPCGLILDGSQQSKAWDIPKKAFIFAAIDILIQSIISGIKIITSFAMNAEEHIPFVNLFALALFIGSSSILYLIIQSLYSIKFLMFPAIFNFGADLFYIAGIFFILGGKAYRIITSLVTITLCTLTTIAGIIMTVIYALKEENIVAQKLSLGAGITQLLLSIILITNLCYQIVV</sequence>
<evidence type="ECO:0000256" key="1">
    <source>
        <dbReference type="SAM" id="Phobius"/>
    </source>
</evidence>
<feature type="transmembrane region" description="Helical" evidence="1">
    <location>
        <begin position="371"/>
        <end position="394"/>
    </location>
</feature>
<reference evidence="2 3" key="1">
    <citation type="submission" date="2019-03" db="EMBL/GenBank/DDBJ databases">
        <title>Single cell metagenomics reveals metabolic interactions within the superorganism composed of flagellate Streblomastix strix and complex community of Bacteroidetes bacteria on its surface.</title>
        <authorList>
            <person name="Treitli S.C."/>
            <person name="Kolisko M."/>
            <person name="Husnik F."/>
            <person name="Keeling P."/>
            <person name="Hampl V."/>
        </authorList>
    </citation>
    <scope>NUCLEOTIDE SEQUENCE [LARGE SCALE GENOMIC DNA]</scope>
    <source>
        <strain evidence="2">ST1C</strain>
    </source>
</reference>
<dbReference type="EMBL" id="SNRW01004044">
    <property type="protein sequence ID" value="KAA6388285.1"/>
    <property type="molecule type" value="Genomic_DNA"/>
</dbReference>
<comment type="caution">
    <text evidence="2">The sequence shown here is derived from an EMBL/GenBank/DDBJ whole genome shotgun (WGS) entry which is preliminary data.</text>
</comment>
<feature type="transmembrane region" description="Helical" evidence="1">
    <location>
        <begin position="401"/>
        <end position="423"/>
    </location>
</feature>
<gene>
    <name evidence="2" type="ORF">EZS28_016190</name>
</gene>
<feature type="transmembrane region" description="Helical" evidence="1">
    <location>
        <begin position="232"/>
        <end position="254"/>
    </location>
</feature>
<keyword evidence="1" id="KW-1133">Transmembrane helix</keyword>
<feature type="transmembrane region" description="Helical" evidence="1">
    <location>
        <begin position="476"/>
        <end position="496"/>
    </location>
</feature>
<feature type="transmembrane region" description="Helical" evidence="1">
    <location>
        <begin position="145"/>
        <end position="164"/>
    </location>
</feature>
<keyword evidence="1" id="KW-0812">Transmembrane</keyword>
<feature type="transmembrane region" description="Helical" evidence="1">
    <location>
        <begin position="572"/>
        <end position="594"/>
    </location>
</feature>
<feature type="transmembrane region" description="Helical" evidence="1">
    <location>
        <begin position="534"/>
        <end position="560"/>
    </location>
</feature>
<feature type="transmembrane region" description="Helical" evidence="1">
    <location>
        <begin position="170"/>
        <end position="191"/>
    </location>
</feature>
<evidence type="ECO:0000313" key="3">
    <source>
        <dbReference type="Proteomes" id="UP000324800"/>
    </source>
</evidence>
<feature type="transmembrane region" description="Helical" evidence="1">
    <location>
        <begin position="40"/>
        <end position="60"/>
    </location>
</feature>
<organism evidence="2 3">
    <name type="scientific">Streblomastix strix</name>
    <dbReference type="NCBI Taxonomy" id="222440"/>
    <lineage>
        <taxon>Eukaryota</taxon>
        <taxon>Metamonada</taxon>
        <taxon>Preaxostyla</taxon>
        <taxon>Oxymonadida</taxon>
        <taxon>Streblomastigidae</taxon>
        <taxon>Streblomastix</taxon>
    </lineage>
</organism>
<dbReference type="AlphaFoldDB" id="A0A5J4W0B1"/>
<feature type="transmembrane region" description="Helical" evidence="1">
    <location>
        <begin position="443"/>
        <end position="464"/>
    </location>
</feature>
<name>A0A5J4W0B1_9EUKA</name>
<feature type="transmembrane region" description="Helical" evidence="1">
    <location>
        <begin position="502"/>
        <end position="527"/>
    </location>
</feature>
<feature type="transmembrane region" description="Helical" evidence="1">
    <location>
        <begin position="6"/>
        <end position="28"/>
    </location>
</feature>
<dbReference type="Proteomes" id="UP000324800">
    <property type="component" value="Unassembled WGS sequence"/>
</dbReference>
<evidence type="ECO:0000313" key="2">
    <source>
        <dbReference type="EMBL" id="KAA6388285.1"/>
    </source>
</evidence>
<protein>
    <submittedName>
        <fullName evidence="2">Uncharacterized protein</fullName>
    </submittedName>
</protein>